<dbReference type="GO" id="GO:0004830">
    <property type="term" value="F:tryptophan-tRNA ligase activity"/>
    <property type="evidence" value="ECO:0007669"/>
    <property type="project" value="UniProtKB-UniRule"/>
</dbReference>
<sequence>MDLKGRILSGHRPTGKLHIGNLKGALENWVRLQEEYECFFEIAIWHALTTEYENTQMVKDSIREVVTDWLAVGLDPAKSTLFVQSDVPEHAELHLLLSMIVPVSWLERNPTLKEQIRDLNLEGKINYGHLGYPVLQAADIIIYKANAVPVGEDQLAHVELTREIVRRFNGLYGNVFPEPKALVTQFSKVPGLDGKKMSKSLGNAIMLSDSPQEIEGRVKQAFTDPSKIYRGDAGHPDKCLVFEYNKIFGSPDLAEIEKDCKSGTLGCVDCKAVAARLISDYLAPIREKRRELEQKKGYVEEVLKEGSEKARKVAKETMAAVRKAMKIWNGG</sequence>
<feature type="binding site" evidence="8">
    <location>
        <begin position="151"/>
        <end position="153"/>
    </location>
    <ligand>
        <name>ATP</name>
        <dbReference type="ChEBI" id="CHEBI:30616"/>
    </ligand>
</feature>
<dbReference type="PANTHER" id="PTHR43766:SF1">
    <property type="entry name" value="TRYPTOPHAN--TRNA LIGASE, MITOCHONDRIAL"/>
    <property type="match status" value="1"/>
</dbReference>
<keyword evidence="6 8" id="KW-0030">Aminoacyl-tRNA synthetase</keyword>
<feature type="short sequence motif" description="'KMSKS' region" evidence="8">
    <location>
        <begin position="196"/>
        <end position="200"/>
    </location>
</feature>
<evidence type="ECO:0000256" key="8">
    <source>
        <dbReference type="HAMAP-Rule" id="MF_00140"/>
    </source>
</evidence>
<dbReference type="Pfam" id="PF00579">
    <property type="entry name" value="tRNA-synt_1b"/>
    <property type="match status" value="1"/>
</dbReference>
<dbReference type="GO" id="GO:0005829">
    <property type="term" value="C:cytosol"/>
    <property type="evidence" value="ECO:0007669"/>
    <property type="project" value="TreeGrafter"/>
</dbReference>
<dbReference type="GO" id="GO:0005524">
    <property type="term" value="F:ATP binding"/>
    <property type="evidence" value="ECO:0007669"/>
    <property type="project" value="UniProtKB-UniRule"/>
</dbReference>
<feature type="binding site" evidence="8">
    <location>
        <begin position="196"/>
        <end position="200"/>
    </location>
    <ligand>
        <name>ATP</name>
        <dbReference type="ChEBI" id="CHEBI:30616"/>
    </ligand>
</feature>
<evidence type="ECO:0000313" key="10">
    <source>
        <dbReference type="EMBL" id="TET47405.1"/>
    </source>
</evidence>
<feature type="binding site" evidence="8">
    <location>
        <begin position="20"/>
        <end position="21"/>
    </location>
    <ligand>
        <name>ATP</name>
        <dbReference type="ChEBI" id="CHEBI:30616"/>
    </ligand>
</feature>
<dbReference type="CDD" id="cd00806">
    <property type="entry name" value="TrpRS_core"/>
    <property type="match status" value="1"/>
</dbReference>
<dbReference type="SUPFAM" id="SSF52374">
    <property type="entry name" value="Nucleotidylyl transferase"/>
    <property type="match status" value="1"/>
</dbReference>
<dbReference type="EC" id="6.1.1.2" evidence="8"/>
<dbReference type="PRINTS" id="PR01039">
    <property type="entry name" value="TRNASYNTHTRP"/>
</dbReference>
<dbReference type="PANTHER" id="PTHR43766">
    <property type="entry name" value="TRYPTOPHAN--TRNA LIGASE, MITOCHONDRIAL"/>
    <property type="match status" value="1"/>
</dbReference>
<dbReference type="InterPro" id="IPR002305">
    <property type="entry name" value="aa-tRNA-synth_Ic"/>
</dbReference>
<dbReference type="NCBIfam" id="TIGR00233">
    <property type="entry name" value="trpS"/>
    <property type="match status" value="1"/>
</dbReference>
<dbReference type="EMBL" id="SOJN01000022">
    <property type="protein sequence ID" value="TET47405.1"/>
    <property type="molecule type" value="Genomic_DNA"/>
</dbReference>
<name>A0A523UXZ7_UNCT6</name>
<feature type="binding site" evidence="8">
    <location>
        <position position="189"/>
    </location>
    <ligand>
        <name>ATP</name>
        <dbReference type="ChEBI" id="CHEBI:30616"/>
    </ligand>
</feature>
<dbReference type="HAMAP" id="MF_00140_B">
    <property type="entry name" value="Trp_tRNA_synth_B"/>
    <property type="match status" value="1"/>
</dbReference>
<protein>
    <recommendedName>
        <fullName evidence="8">Tryptophan--tRNA ligase</fullName>
        <ecNumber evidence="8">6.1.1.2</ecNumber>
    </recommendedName>
    <alternativeName>
        <fullName evidence="8">Tryptophanyl-tRNA synthetase</fullName>
        <shortName evidence="8">TrpRS</shortName>
    </alternativeName>
</protein>
<feature type="short sequence motif" description="'HIGH' region" evidence="8">
    <location>
        <begin position="13"/>
        <end position="21"/>
    </location>
</feature>
<accession>A0A523UXZ7</accession>
<dbReference type="Gene3D" id="1.10.240.10">
    <property type="entry name" value="Tyrosyl-Transfer RNA Synthetase"/>
    <property type="match status" value="1"/>
</dbReference>
<keyword evidence="4 8" id="KW-0067">ATP-binding</keyword>
<dbReference type="InterPro" id="IPR014729">
    <property type="entry name" value="Rossmann-like_a/b/a_fold"/>
</dbReference>
<evidence type="ECO:0000313" key="11">
    <source>
        <dbReference type="Proteomes" id="UP000315525"/>
    </source>
</evidence>
<dbReference type="InterPro" id="IPR050203">
    <property type="entry name" value="Trp-tRNA_synthetase"/>
</dbReference>
<evidence type="ECO:0000256" key="9">
    <source>
        <dbReference type="RuleBase" id="RU363036"/>
    </source>
</evidence>
<comment type="subcellular location">
    <subcellularLocation>
        <location evidence="8">Cytoplasm</location>
    </subcellularLocation>
</comment>
<keyword evidence="2 8" id="KW-0436">Ligase</keyword>
<feature type="binding site" evidence="8">
    <location>
        <begin position="12"/>
        <end position="14"/>
    </location>
    <ligand>
        <name>ATP</name>
        <dbReference type="ChEBI" id="CHEBI:30616"/>
    </ligand>
</feature>
<comment type="subunit">
    <text evidence="8">Homodimer.</text>
</comment>
<feature type="binding site" evidence="8">
    <location>
        <position position="139"/>
    </location>
    <ligand>
        <name>L-tryptophan</name>
        <dbReference type="ChEBI" id="CHEBI:57912"/>
    </ligand>
</feature>
<gene>
    <name evidence="8 10" type="primary">trpS</name>
    <name evidence="10" type="ORF">E3J62_01605</name>
</gene>
<comment type="caution">
    <text evidence="10">The sequence shown here is derived from an EMBL/GenBank/DDBJ whole genome shotgun (WGS) entry which is preliminary data.</text>
</comment>
<evidence type="ECO:0000256" key="4">
    <source>
        <dbReference type="ARBA" id="ARBA00022840"/>
    </source>
</evidence>
<organism evidence="10 11">
    <name type="scientific">candidate division TA06 bacterium</name>
    <dbReference type="NCBI Taxonomy" id="2250710"/>
    <lineage>
        <taxon>Bacteria</taxon>
        <taxon>Bacteria division TA06</taxon>
    </lineage>
</organism>
<keyword evidence="5 8" id="KW-0648">Protein biosynthesis</keyword>
<dbReference type="PROSITE" id="PS00178">
    <property type="entry name" value="AA_TRNA_LIGASE_I"/>
    <property type="match status" value="1"/>
</dbReference>
<dbReference type="AlphaFoldDB" id="A0A523UXZ7"/>
<reference evidence="10 11" key="1">
    <citation type="submission" date="2019-03" db="EMBL/GenBank/DDBJ databases">
        <title>Metabolic potential of uncultured bacteria and archaea associated with petroleum seepage in deep-sea sediments.</title>
        <authorList>
            <person name="Dong X."/>
            <person name="Hubert C."/>
        </authorList>
    </citation>
    <scope>NUCLEOTIDE SEQUENCE [LARGE SCALE GENOMIC DNA]</scope>
    <source>
        <strain evidence="10">E44_bin18</strain>
    </source>
</reference>
<dbReference type="InterPro" id="IPR001412">
    <property type="entry name" value="aa-tRNA-synth_I_CS"/>
</dbReference>
<dbReference type="FunFam" id="1.10.240.10:FF:000005">
    <property type="entry name" value="Tryptophan--tRNA ligase"/>
    <property type="match status" value="1"/>
</dbReference>
<dbReference type="GO" id="GO:0006436">
    <property type="term" value="P:tryptophanyl-tRNA aminoacylation"/>
    <property type="evidence" value="ECO:0007669"/>
    <property type="project" value="UniProtKB-UniRule"/>
</dbReference>
<comment type="catalytic activity">
    <reaction evidence="7 8">
        <text>tRNA(Trp) + L-tryptophan + ATP = L-tryptophyl-tRNA(Trp) + AMP + diphosphate + H(+)</text>
        <dbReference type="Rhea" id="RHEA:24080"/>
        <dbReference type="Rhea" id="RHEA-COMP:9671"/>
        <dbReference type="Rhea" id="RHEA-COMP:9705"/>
        <dbReference type="ChEBI" id="CHEBI:15378"/>
        <dbReference type="ChEBI" id="CHEBI:30616"/>
        <dbReference type="ChEBI" id="CHEBI:33019"/>
        <dbReference type="ChEBI" id="CHEBI:57912"/>
        <dbReference type="ChEBI" id="CHEBI:78442"/>
        <dbReference type="ChEBI" id="CHEBI:78535"/>
        <dbReference type="ChEBI" id="CHEBI:456215"/>
        <dbReference type="EC" id="6.1.1.2"/>
    </reaction>
</comment>
<evidence type="ECO:0000256" key="1">
    <source>
        <dbReference type="ARBA" id="ARBA00005594"/>
    </source>
</evidence>
<dbReference type="Proteomes" id="UP000315525">
    <property type="component" value="Unassembled WGS sequence"/>
</dbReference>
<dbReference type="InterPro" id="IPR002306">
    <property type="entry name" value="Trp-tRNA-ligase"/>
</dbReference>
<dbReference type="Gene3D" id="3.40.50.620">
    <property type="entry name" value="HUPs"/>
    <property type="match status" value="1"/>
</dbReference>
<evidence type="ECO:0000256" key="5">
    <source>
        <dbReference type="ARBA" id="ARBA00022917"/>
    </source>
</evidence>
<keyword evidence="8" id="KW-0963">Cytoplasm</keyword>
<proteinExistence type="inferred from homology"/>
<evidence type="ECO:0000256" key="7">
    <source>
        <dbReference type="ARBA" id="ARBA00049929"/>
    </source>
</evidence>
<dbReference type="FunFam" id="3.40.50.620:FF:000094">
    <property type="entry name" value="Tryptophan--tRNA ligase"/>
    <property type="match status" value="1"/>
</dbReference>
<evidence type="ECO:0000256" key="3">
    <source>
        <dbReference type="ARBA" id="ARBA00022741"/>
    </source>
</evidence>
<keyword evidence="3 8" id="KW-0547">Nucleotide-binding</keyword>
<evidence type="ECO:0000256" key="2">
    <source>
        <dbReference type="ARBA" id="ARBA00022598"/>
    </source>
</evidence>
<comment type="function">
    <text evidence="8">Catalyzes the attachment of tryptophan to tRNA(Trp).</text>
</comment>
<dbReference type="InterPro" id="IPR024109">
    <property type="entry name" value="Trp-tRNA-ligase_bac-type"/>
</dbReference>
<comment type="similarity">
    <text evidence="1 8 9">Belongs to the class-I aminoacyl-tRNA synthetase family.</text>
</comment>
<evidence type="ECO:0000256" key="6">
    <source>
        <dbReference type="ARBA" id="ARBA00023146"/>
    </source>
</evidence>